<evidence type="ECO:0008006" key="4">
    <source>
        <dbReference type="Google" id="ProtNLM"/>
    </source>
</evidence>
<name>A0A150HHX6_9MICO</name>
<keyword evidence="3" id="KW-1185">Reference proteome</keyword>
<sequence length="195" mass="22318">MSDEPGGDATTNDVPDSDVDQMDDDGYDEPLIAEPPHPINWNLLSAEDAEAEWLELNRWVDWLRHTYGLPASVIPPAWHMHPELLWELSALHLHWLCAYDPDQNGSAPLGWHRDFADARQRLREWVAACGTRLDHDRPTRQTVWPGEEPGDPIEDIPITDRDAEFVEFVMADVQARREAEEAFYRDLDPDTGEVS</sequence>
<accession>A0A150HHX6</accession>
<evidence type="ECO:0000256" key="1">
    <source>
        <dbReference type="SAM" id="MobiDB-lite"/>
    </source>
</evidence>
<dbReference type="PATRIC" id="fig|36807.3.peg.273"/>
<comment type="caution">
    <text evidence="2">The sequence shown here is derived from an EMBL/GenBank/DDBJ whole genome shotgun (WGS) entry which is preliminary data.</text>
</comment>
<evidence type="ECO:0000313" key="2">
    <source>
        <dbReference type="EMBL" id="KXZ61729.1"/>
    </source>
</evidence>
<protein>
    <recommendedName>
        <fullName evidence="4">DUF4913 domain-containing protein</fullName>
    </recommendedName>
</protein>
<dbReference type="Proteomes" id="UP000075357">
    <property type="component" value="Unassembled WGS sequence"/>
</dbReference>
<feature type="region of interest" description="Disordered" evidence="1">
    <location>
        <begin position="1"/>
        <end position="30"/>
    </location>
</feature>
<dbReference type="AlphaFoldDB" id="A0A150HHX6"/>
<reference evidence="2 3" key="1">
    <citation type="submission" date="2016-01" db="EMBL/GenBank/DDBJ databases">
        <title>Draft genome sequences of Microbacterium laevaniformans LCDC 91-0039 and the type strain of Microbacterium hominis LCDC 84-209.</title>
        <authorList>
            <person name="Bernier A.-M."/>
            <person name="Bernard K."/>
        </authorList>
    </citation>
    <scope>NUCLEOTIDE SEQUENCE [LARGE SCALE GENOMIC DNA]</scope>
    <source>
        <strain evidence="2 3">LCDC 91-0039</strain>
    </source>
</reference>
<gene>
    <name evidence="2" type="ORF">Mlaev_00265</name>
</gene>
<feature type="compositionally biased region" description="Acidic residues" evidence="1">
    <location>
        <begin position="15"/>
        <end position="28"/>
    </location>
</feature>
<dbReference type="RefSeq" id="WP_026529680.1">
    <property type="nucleotide sequence ID" value="NZ_LRAD01000011.1"/>
</dbReference>
<proteinExistence type="predicted"/>
<dbReference type="EMBL" id="LRAD01000011">
    <property type="protein sequence ID" value="KXZ61729.1"/>
    <property type="molecule type" value="Genomic_DNA"/>
</dbReference>
<organism evidence="2 3">
    <name type="scientific">Microbacterium laevaniformans</name>
    <dbReference type="NCBI Taxonomy" id="36807"/>
    <lineage>
        <taxon>Bacteria</taxon>
        <taxon>Bacillati</taxon>
        <taxon>Actinomycetota</taxon>
        <taxon>Actinomycetes</taxon>
        <taxon>Micrococcales</taxon>
        <taxon>Microbacteriaceae</taxon>
        <taxon>Microbacterium</taxon>
    </lineage>
</organism>
<evidence type="ECO:0000313" key="3">
    <source>
        <dbReference type="Proteomes" id="UP000075357"/>
    </source>
</evidence>
<dbReference type="STRING" id="36807.Mlaev_00265"/>